<dbReference type="Proteomes" id="UP000594260">
    <property type="component" value="Unplaced"/>
</dbReference>
<proteinExistence type="predicted"/>
<organism evidence="1 2">
    <name type="scientific">Varroa destructor</name>
    <name type="common">Honeybee mite</name>
    <dbReference type="NCBI Taxonomy" id="109461"/>
    <lineage>
        <taxon>Eukaryota</taxon>
        <taxon>Metazoa</taxon>
        <taxon>Ecdysozoa</taxon>
        <taxon>Arthropoda</taxon>
        <taxon>Chelicerata</taxon>
        <taxon>Arachnida</taxon>
        <taxon>Acari</taxon>
        <taxon>Parasitiformes</taxon>
        <taxon>Mesostigmata</taxon>
        <taxon>Gamasina</taxon>
        <taxon>Dermanyssoidea</taxon>
        <taxon>Varroidae</taxon>
        <taxon>Varroa</taxon>
    </lineage>
</organism>
<sequence length="296" mass="33154">MKIFQRVLSAEQSAAPSSGSQSMGNDKLDLVGGIVDCFNVVNRRSTSSANLQGQSREDHLRQPIVDGNNANSCIIESYNKTGREAIWNTFGPSNPARADQVIRESTDYSTQLSNDDGSKAMVDPSPASETRSVSTQWVYQMNPSENNNGLFTWWYQMKGCGISNEPNVTSKHPQADGYVSYWHQGWESQMPADTQNYRGMFASHVDDQSANYGFFQSHLETTERLPAFKVLVQQAYNPNAMSSWGYDAACTGETNIHHRFSSESIYDDLKFPSQLYSYDETSYWCKPINGHIPCVV</sequence>
<dbReference type="AlphaFoldDB" id="A0A7M7JC03"/>
<keyword evidence="2" id="KW-1185">Reference proteome</keyword>
<dbReference type="EnsemblMetazoa" id="XM_022793956">
    <property type="protein sequence ID" value="XP_022649691"/>
    <property type="gene ID" value="LOC111245508"/>
</dbReference>
<reference evidence="1" key="1">
    <citation type="submission" date="2021-01" db="UniProtKB">
        <authorList>
            <consortium name="EnsemblMetazoa"/>
        </authorList>
    </citation>
    <scope>IDENTIFICATION</scope>
</reference>
<evidence type="ECO:0000313" key="1">
    <source>
        <dbReference type="EnsemblMetazoa" id="XP_022649691"/>
    </source>
</evidence>
<dbReference type="RefSeq" id="XP_022649691.1">
    <property type="nucleotide sequence ID" value="XM_022793956.1"/>
</dbReference>
<protein>
    <submittedName>
        <fullName evidence="1">Uncharacterized protein</fullName>
    </submittedName>
</protein>
<dbReference type="GeneID" id="111245508"/>
<evidence type="ECO:0000313" key="2">
    <source>
        <dbReference type="Proteomes" id="UP000594260"/>
    </source>
</evidence>
<name>A0A7M7JC03_VARDE</name>
<accession>A0A7M7JC03</accession>